<name>A0ACC3NXM3_9PEZI</name>
<comment type="caution">
    <text evidence="1">The sequence shown here is derived from an EMBL/GenBank/DDBJ whole genome shotgun (WGS) entry which is preliminary data.</text>
</comment>
<reference evidence="1" key="1">
    <citation type="submission" date="2023-07" db="EMBL/GenBank/DDBJ databases">
        <title>Black Yeasts Isolated from many extreme environments.</title>
        <authorList>
            <person name="Coleine C."/>
            <person name="Stajich J.E."/>
            <person name="Selbmann L."/>
        </authorList>
    </citation>
    <scope>NUCLEOTIDE SEQUENCE</scope>
    <source>
        <strain evidence="1">CCFEE 5714</strain>
    </source>
</reference>
<gene>
    <name evidence="1" type="primary">PRP40_1</name>
    <name evidence="1" type="ORF">LTR37_000653</name>
</gene>
<sequence>MSEWKTAKTPDGRAYYFKSGSNVTQWEKPADFDDAEDSSTAAAPQHDPAQVAAAWKETVTQDGRPYYWNTITKVTTYDVPEAFIKQKQSERPTSALVAGGGQSFGNGDYPAPERRMERRSDRDHGLPQKPNFEGGRGGPWEQRQENTGFRGAMPAKADEPEYGSYEQAEEAFFKLLRKSNISPNTSWQDALRTVIREKEYRALKDPKERKQAFEKYCIEARVQEKGKEKERRERLREDFLKMLHTHDDIKHYTRWKTARSIIEREAVFRGAGDEDERRQIFDEYILGLKKQHAEDEVRNREKAMRELDSLLEVLITNPDTKWADAHESIQKTERFQSDDTFRALGDADILFAFDAHIKALERLSNDAKQNEKRLQYRRERQARDGFKQLLQEMRSQGKIRAGTKWSEVHPLIAQDERYLNPIGNLGSNPLDLFWDAVEEEDRELRAWRNDALDVLEDKRYEMTLETTLDDFTDIMRTDPRTASFNTDQLRLIYDRLMAKIKKRAEEDRAFNERSQRKAIDGLRSVIKHLEPPVRLGDSYEDIAARLQGYPEFTGLDEEARRAAFDKHVRRLKEKEDDLERERARRDRDRDHRNGSRRDRDRRHRTRTPEVDAYEADRRKAQADRERQYRKASFGLTPPPRERERRDDRDDRYRRHDRHESMSIYDRERREREMERERSYISRADPRDRGKTLDYGDEDAVGSRPGSIRKRRESDGSAAARRDTKRPRRRTPEPEPESMPKKEYDESPAVQNFERQLNSEQYDHIKISLTNSSSKAQSRLAGDTRLDEAIARTNAALAAAAASADSPADADSDRPESRGVSVKDDVMDVDEAESSETLKGDQDADRDEESPA</sequence>
<protein>
    <submittedName>
        <fullName evidence="1">U1 snRNP protein</fullName>
    </submittedName>
</protein>
<organism evidence="1 2">
    <name type="scientific">Vermiconidia calcicola</name>
    <dbReference type="NCBI Taxonomy" id="1690605"/>
    <lineage>
        <taxon>Eukaryota</taxon>
        <taxon>Fungi</taxon>
        <taxon>Dikarya</taxon>
        <taxon>Ascomycota</taxon>
        <taxon>Pezizomycotina</taxon>
        <taxon>Dothideomycetes</taxon>
        <taxon>Dothideomycetidae</taxon>
        <taxon>Mycosphaerellales</taxon>
        <taxon>Extremaceae</taxon>
        <taxon>Vermiconidia</taxon>
    </lineage>
</organism>
<evidence type="ECO:0000313" key="1">
    <source>
        <dbReference type="EMBL" id="KAK3725142.1"/>
    </source>
</evidence>
<evidence type="ECO:0000313" key="2">
    <source>
        <dbReference type="Proteomes" id="UP001281147"/>
    </source>
</evidence>
<accession>A0ACC3NXM3</accession>
<dbReference type="EMBL" id="JAUTXU010000003">
    <property type="protein sequence ID" value="KAK3725142.1"/>
    <property type="molecule type" value="Genomic_DNA"/>
</dbReference>
<proteinExistence type="predicted"/>
<keyword evidence="2" id="KW-1185">Reference proteome</keyword>
<dbReference type="Proteomes" id="UP001281147">
    <property type="component" value="Unassembled WGS sequence"/>
</dbReference>